<keyword evidence="3" id="KW-1185">Reference proteome</keyword>
<dbReference type="EMBL" id="JAPDDP010000033">
    <property type="protein sequence ID" value="MDA0182257.1"/>
    <property type="molecule type" value="Genomic_DNA"/>
</dbReference>
<evidence type="ECO:0000313" key="2">
    <source>
        <dbReference type="EMBL" id="MDA0182257.1"/>
    </source>
</evidence>
<name>A0A9X3NCH7_9ACTN</name>
<dbReference type="Gene3D" id="3.40.50.620">
    <property type="entry name" value="HUPs"/>
    <property type="match status" value="2"/>
</dbReference>
<evidence type="ECO:0000256" key="1">
    <source>
        <dbReference type="ARBA" id="ARBA00008791"/>
    </source>
</evidence>
<gene>
    <name evidence="2" type="ORF">OJ997_18265</name>
</gene>
<evidence type="ECO:0000313" key="3">
    <source>
        <dbReference type="Proteomes" id="UP001147653"/>
    </source>
</evidence>
<reference evidence="2" key="1">
    <citation type="submission" date="2022-10" db="EMBL/GenBank/DDBJ databases">
        <title>The WGS of Solirubrobacter phytolaccae KCTC 29190.</title>
        <authorList>
            <person name="Jiang Z."/>
        </authorList>
    </citation>
    <scope>NUCLEOTIDE SEQUENCE</scope>
    <source>
        <strain evidence="2">KCTC 29190</strain>
    </source>
</reference>
<dbReference type="CDD" id="cd00293">
    <property type="entry name" value="USP-like"/>
    <property type="match status" value="1"/>
</dbReference>
<accession>A0A9X3NCH7</accession>
<organism evidence="2 3">
    <name type="scientific">Solirubrobacter phytolaccae</name>
    <dbReference type="NCBI Taxonomy" id="1404360"/>
    <lineage>
        <taxon>Bacteria</taxon>
        <taxon>Bacillati</taxon>
        <taxon>Actinomycetota</taxon>
        <taxon>Thermoleophilia</taxon>
        <taxon>Solirubrobacterales</taxon>
        <taxon>Solirubrobacteraceae</taxon>
        <taxon>Solirubrobacter</taxon>
    </lineage>
</organism>
<comment type="similarity">
    <text evidence="1">Belongs to the universal stress protein A family.</text>
</comment>
<dbReference type="Proteomes" id="UP001147653">
    <property type="component" value="Unassembled WGS sequence"/>
</dbReference>
<dbReference type="SUPFAM" id="SSF52402">
    <property type="entry name" value="Adenine nucleotide alpha hydrolases-like"/>
    <property type="match status" value="1"/>
</dbReference>
<dbReference type="PANTHER" id="PTHR46268">
    <property type="entry name" value="STRESS RESPONSE PROTEIN NHAX"/>
    <property type="match status" value="1"/>
</dbReference>
<protein>
    <submittedName>
        <fullName evidence="2">Universal stress protein</fullName>
    </submittedName>
</protein>
<comment type="caution">
    <text evidence="2">The sequence shown here is derived from an EMBL/GenBank/DDBJ whole genome shotgun (WGS) entry which is preliminary data.</text>
</comment>
<proteinExistence type="inferred from homology"/>
<dbReference type="RefSeq" id="WP_270026622.1">
    <property type="nucleotide sequence ID" value="NZ_JAPDDP010000033.1"/>
</dbReference>
<sequence>MPLRRICVAWDASLPSRWALAFATRLARGGRAELIIAHVVPPGTDEIAIPLPPGTHVLSGRTAEQLVWLAQRERIDVLVAGTRPLAGSARLIAPRLRHELLASAPCAVVLVRHPPVLDRGTCLLAGGDADAAATLAAALDARLVHREERPPLLAVTSRERFHGLRRRLGTSAVDDLIETVDCPVAVARG</sequence>
<dbReference type="PANTHER" id="PTHR46268:SF6">
    <property type="entry name" value="UNIVERSAL STRESS PROTEIN UP12"/>
    <property type="match status" value="1"/>
</dbReference>
<dbReference type="InterPro" id="IPR014729">
    <property type="entry name" value="Rossmann-like_a/b/a_fold"/>
</dbReference>
<dbReference type="AlphaFoldDB" id="A0A9X3NCH7"/>